<dbReference type="SUPFAM" id="SSF101790">
    <property type="entry name" value="Aminomethyltransferase beta-barrel domain"/>
    <property type="match status" value="1"/>
</dbReference>
<feature type="binding site" evidence="7">
    <location>
        <position position="188"/>
    </location>
    <ligand>
        <name>substrate</name>
    </ligand>
</feature>
<gene>
    <name evidence="10" type="primary">gcvT</name>
    <name evidence="10" type="ORF">M9B40_02470</name>
</gene>
<evidence type="ECO:0000256" key="6">
    <source>
        <dbReference type="ARBA" id="ARBA00047665"/>
    </source>
</evidence>
<proteinExistence type="inferred from homology"/>
<comment type="similarity">
    <text evidence="1">Belongs to the GcvT family.</text>
</comment>
<dbReference type="GO" id="GO:0006546">
    <property type="term" value="P:glycine catabolic process"/>
    <property type="evidence" value="ECO:0007669"/>
    <property type="project" value="InterPro"/>
</dbReference>
<dbReference type="Gene3D" id="2.40.30.110">
    <property type="entry name" value="Aminomethyltransferase beta-barrel domains"/>
    <property type="match status" value="1"/>
</dbReference>
<feature type="domain" description="Aminomethyltransferase C-terminal" evidence="9">
    <location>
        <begin position="272"/>
        <end position="339"/>
    </location>
</feature>
<dbReference type="NCBIfam" id="TIGR00528">
    <property type="entry name" value="gcvT"/>
    <property type="match status" value="1"/>
</dbReference>
<dbReference type="AlphaFoldDB" id="A0A9Q8X4N4"/>
<dbReference type="FunFam" id="4.10.1250.10:FF:000001">
    <property type="entry name" value="Aminomethyltransferase"/>
    <property type="match status" value="1"/>
</dbReference>
<dbReference type="PANTHER" id="PTHR43757:SF2">
    <property type="entry name" value="AMINOMETHYLTRANSFERASE, MITOCHONDRIAL"/>
    <property type="match status" value="1"/>
</dbReference>
<evidence type="ECO:0000256" key="4">
    <source>
        <dbReference type="ARBA" id="ARBA00022679"/>
    </source>
</evidence>
<evidence type="ECO:0000256" key="2">
    <source>
        <dbReference type="ARBA" id="ARBA00012616"/>
    </source>
</evidence>
<accession>A0A9Q8X4N4</accession>
<name>A0A9Q8X4N4_9GAMM</name>
<evidence type="ECO:0000259" key="8">
    <source>
        <dbReference type="Pfam" id="PF01571"/>
    </source>
</evidence>
<dbReference type="GO" id="GO:0005829">
    <property type="term" value="C:cytosol"/>
    <property type="evidence" value="ECO:0007669"/>
    <property type="project" value="TreeGrafter"/>
</dbReference>
<sequence length="347" mass="39115">MKATYLNSKHKDLGGFMVDFSGWEMPLHYGSQLNEHNEVRTNVGIFDVSHMAVFDLNGEKQEDFLRLLLPNDIKKINGQNKAMYSPMLNYEGGILDDLIVYYLGNKSFRIVSNCATREKNLSWLSKIAEPFDVGIDFKSDYSILALQGPNSHKLIKSHIEKNISKFYVHNTDDVMIASTGYTGELGYEIICDQEKGIKFWNDFISNDVQPIGLAARDTLRLEAGLNLYGTDMDQTNTPYDSNIGWTIDLNDKDRDFIGKNALEEKKDSKKILKGFYTEERGVLRGGAEVIFEGGSGVVTSGTWSPTFKKNIGFCRVDKNCGEIGSAVLRDKKITIKFCNTNFLESLK</sequence>
<dbReference type="GO" id="GO:0008483">
    <property type="term" value="F:transaminase activity"/>
    <property type="evidence" value="ECO:0007669"/>
    <property type="project" value="UniProtKB-KW"/>
</dbReference>
<keyword evidence="4 10" id="KW-0808">Transferase</keyword>
<dbReference type="GO" id="GO:0004047">
    <property type="term" value="F:aminomethyltransferase activity"/>
    <property type="evidence" value="ECO:0007669"/>
    <property type="project" value="UniProtKB-EC"/>
</dbReference>
<dbReference type="Gene3D" id="3.30.1360.120">
    <property type="entry name" value="Probable tRNA modification gtpase trme, domain 1"/>
    <property type="match status" value="1"/>
</dbReference>
<dbReference type="EMBL" id="CP097966">
    <property type="protein sequence ID" value="URQ63646.1"/>
    <property type="molecule type" value="Genomic_DNA"/>
</dbReference>
<dbReference type="InterPro" id="IPR006222">
    <property type="entry name" value="GCVT_N"/>
</dbReference>
<dbReference type="InterPro" id="IPR029043">
    <property type="entry name" value="GcvT/YgfZ_C"/>
</dbReference>
<feature type="domain" description="GCVT N-terminal" evidence="8">
    <location>
        <begin position="8"/>
        <end position="250"/>
    </location>
</feature>
<dbReference type="PANTHER" id="PTHR43757">
    <property type="entry name" value="AMINOMETHYLTRANSFERASE"/>
    <property type="match status" value="1"/>
</dbReference>
<dbReference type="PIRSF" id="PIRSF006487">
    <property type="entry name" value="GcvT"/>
    <property type="match status" value="1"/>
</dbReference>
<reference evidence="10" key="1">
    <citation type="submission" date="2022-05" db="EMBL/GenBank/DDBJ databases">
        <title>Single-amplified genomics reveal most streamlined microbe among free-living bacteria.</title>
        <authorList>
            <person name="Roda-Garcia J."/>
            <person name="Haro-Moreno J.M."/>
            <person name="Rodriguez-Valera F."/>
            <person name="Almagro-Moreno S."/>
            <person name="Lopez-Perez M."/>
        </authorList>
    </citation>
    <scope>NUCLEOTIDE SEQUENCE</scope>
    <source>
        <strain evidence="10">TMED112-D2-2</strain>
    </source>
</reference>
<keyword evidence="11" id="KW-1185">Reference proteome</keyword>
<dbReference type="Proteomes" id="UP001056381">
    <property type="component" value="Chromosome"/>
</dbReference>
<keyword evidence="3" id="KW-0032">Aminotransferase</keyword>
<dbReference type="NCBIfam" id="NF001567">
    <property type="entry name" value="PRK00389.1"/>
    <property type="match status" value="1"/>
</dbReference>
<evidence type="ECO:0000313" key="11">
    <source>
        <dbReference type="Proteomes" id="UP001056381"/>
    </source>
</evidence>
<organism evidence="10 11">
    <name type="scientific">SAR86 cluster bacterium</name>
    <dbReference type="NCBI Taxonomy" id="2030880"/>
    <lineage>
        <taxon>Bacteria</taxon>
        <taxon>Pseudomonadati</taxon>
        <taxon>Pseudomonadota</taxon>
        <taxon>Gammaproteobacteria</taxon>
        <taxon>SAR86 cluster</taxon>
    </lineage>
</organism>
<evidence type="ECO:0000256" key="3">
    <source>
        <dbReference type="ARBA" id="ARBA00022576"/>
    </source>
</evidence>
<dbReference type="GO" id="GO:0005960">
    <property type="term" value="C:glycine cleavage complex"/>
    <property type="evidence" value="ECO:0007669"/>
    <property type="project" value="InterPro"/>
</dbReference>
<evidence type="ECO:0000259" key="9">
    <source>
        <dbReference type="Pfam" id="PF08669"/>
    </source>
</evidence>
<comment type="catalytic activity">
    <reaction evidence="6">
        <text>N(6)-[(R)-S(8)-aminomethyldihydrolipoyl]-L-lysyl-[protein] + (6S)-5,6,7,8-tetrahydrofolate = N(6)-[(R)-dihydrolipoyl]-L-lysyl-[protein] + (6R)-5,10-methylene-5,6,7,8-tetrahydrofolate + NH4(+)</text>
        <dbReference type="Rhea" id="RHEA:16945"/>
        <dbReference type="Rhea" id="RHEA-COMP:10475"/>
        <dbReference type="Rhea" id="RHEA-COMP:10492"/>
        <dbReference type="ChEBI" id="CHEBI:15636"/>
        <dbReference type="ChEBI" id="CHEBI:28938"/>
        <dbReference type="ChEBI" id="CHEBI:57453"/>
        <dbReference type="ChEBI" id="CHEBI:83100"/>
        <dbReference type="ChEBI" id="CHEBI:83143"/>
        <dbReference type="EC" id="2.1.2.10"/>
    </reaction>
</comment>
<evidence type="ECO:0000256" key="1">
    <source>
        <dbReference type="ARBA" id="ARBA00008609"/>
    </source>
</evidence>
<dbReference type="FunFam" id="3.30.70.1400:FF:000001">
    <property type="entry name" value="Aminomethyltransferase"/>
    <property type="match status" value="1"/>
</dbReference>
<dbReference type="InterPro" id="IPR028896">
    <property type="entry name" value="GcvT/YgfZ/DmdA"/>
</dbReference>
<dbReference type="Pfam" id="PF01571">
    <property type="entry name" value="GCV_T"/>
    <property type="match status" value="1"/>
</dbReference>
<evidence type="ECO:0000256" key="5">
    <source>
        <dbReference type="ARBA" id="ARBA00031395"/>
    </source>
</evidence>
<dbReference type="Pfam" id="PF08669">
    <property type="entry name" value="GCV_T_C"/>
    <property type="match status" value="1"/>
</dbReference>
<dbReference type="InterPro" id="IPR013977">
    <property type="entry name" value="GcvT_C"/>
</dbReference>
<dbReference type="InterPro" id="IPR006223">
    <property type="entry name" value="GcvT"/>
</dbReference>
<dbReference type="Gene3D" id="4.10.1250.10">
    <property type="entry name" value="Aminomethyltransferase fragment"/>
    <property type="match status" value="1"/>
</dbReference>
<dbReference type="InterPro" id="IPR027266">
    <property type="entry name" value="TrmE/GcvT-like"/>
</dbReference>
<dbReference type="Gene3D" id="3.30.70.1400">
    <property type="entry name" value="Aminomethyltransferase beta-barrel domains"/>
    <property type="match status" value="1"/>
</dbReference>
<dbReference type="SUPFAM" id="SSF103025">
    <property type="entry name" value="Folate-binding domain"/>
    <property type="match status" value="1"/>
</dbReference>
<evidence type="ECO:0000313" key="10">
    <source>
        <dbReference type="EMBL" id="URQ63646.1"/>
    </source>
</evidence>
<protein>
    <recommendedName>
        <fullName evidence="2">aminomethyltransferase</fullName>
        <ecNumber evidence="2">2.1.2.10</ecNumber>
    </recommendedName>
    <alternativeName>
        <fullName evidence="5">Glycine cleavage system T protein</fullName>
    </alternativeName>
</protein>
<evidence type="ECO:0000256" key="7">
    <source>
        <dbReference type="PIRSR" id="PIRSR006487-1"/>
    </source>
</evidence>
<dbReference type="EC" id="2.1.2.10" evidence="2"/>